<dbReference type="GO" id="GO:0051119">
    <property type="term" value="F:sugar transmembrane transporter activity"/>
    <property type="evidence" value="ECO:0007669"/>
    <property type="project" value="InterPro"/>
</dbReference>
<keyword evidence="5 8" id="KW-0812">Transmembrane</keyword>
<evidence type="ECO:0000256" key="6">
    <source>
        <dbReference type="ARBA" id="ARBA00022989"/>
    </source>
</evidence>
<evidence type="ECO:0000259" key="9">
    <source>
        <dbReference type="PROSITE" id="PS50850"/>
    </source>
</evidence>
<dbReference type="InterPro" id="IPR050549">
    <property type="entry name" value="MFS_Trehalose_Transporter"/>
</dbReference>
<dbReference type="GO" id="GO:0005886">
    <property type="term" value="C:plasma membrane"/>
    <property type="evidence" value="ECO:0007669"/>
    <property type="project" value="UniProtKB-SubCell"/>
</dbReference>
<accession>B4J2Z6</accession>
<keyword evidence="11" id="KW-1185">Reference proteome</keyword>
<dbReference type="InterPro" id="IPR044775">
    <property type="entry name" value="MFS_ERD6/Tret1-like"/>
</dbReference>
<feature type="transmembrane region" description="Helical" evidence="8">
    <location>
        <begin position="366"/>
        <end position="392"/>
    </location>
</feature>
<dbReference type="eggNOG" id="KOG0254">
    <property type="taxonomic scope" value="Eukaryota"/>
</dbReference>
<feature type="transmembrane region" description="Helical" evidence="8">
    <location>
        <begin position="334"/>
        <end position="360"/>
    </location>
</feature>
<dbReference type="STRING" id="7222.B4J2Z6"/>
<feature type="transmembrane region" description="Helical" evidence="8">
    <location>
        <begin position="269"/>
        <end position="289"/>
    </location>
</feature>
<dbReference type="Gene3D" id="1.20.1250.20">
    <property type="entry name" value="MFS general substrate transporter like domains"/>
    <property type="match status" value="1"/>
</dbReference>
<dbReference type="HOGENOM" id="CLU_001265_30_5_1"/>
<dbReference type="CDD" id="cd17358">
    <property type="entry name" value="MFS_GLUT6_8_Class3_like"/>
    <property type="match status" value="1"/>
</dbReference>
<dbReference type="OrthoDB" id="8120565at2759"/>
<keyword evidence="2" id="KW-0813">Transport</keyword>
<dbReference type="InterPro" id="IPR020846">
    <property type="entry name" value="MFS_dom"/>
</dbReference>
<comment type="subcellular location">
    <subcellularLocation>
        <location evidence="1">Cell membrane</location>
        <topology evidence="1">Multi-pass membrane protein</topology>
    </subcellularLocation>
</comment>
<evidence type="ECO:0000256" key="2">
    <source>
        <dbReference type="ARBA" id="ARBA00022448"/>
    </source>
</evidence>
<feature type="transmembrane region" description="Helical" evidence="8">
    <location>
        <begin position="93"/>
        <end position="112"/>
    </location>
</feature>
<feature type="transmembrane region" description="Helical" evidence="8">
    <location>
        <begin position="176"/>
        <end position="198"/>
    </location>
</feature>
<protein>
    <submittedName>
        <fullName evidence="10">GH14820</fullName>
    </submittedName>
</protein>
<dbReference type="Pfam" id="PF00083">
    <property type="entry name" value="Sugar_tr"/>
    <property type="match status" value="1"/>
</dbReference>
<keyword evidence="4" id="KW-0762">Sugar transport</keyword>
<dbReference type="PANTHER" id="PTHR48021">
    <property type="match status" value="1"/>
</dbReference>
<dbReference type="FunCoup" id="B4J2Z6">
    <property type="interactions" value="5"/>
</dbReference>
<dbReference type="AlphaFoldDB" id="B4J2Z6"/>
<sequence>METSYLKRSNRLLNQRNRHQLLATVIINLICLAHGIGIGWLSPTLRKLQSPDTPLQFPISVKEISWIGSALGLGSMTGNILSGLFLHRIGGRLCLLFMALPHSCLWLLVYFAKSVDYLIVGRFLAGITGGGIYIIHPLFLSEISDANIRGTLASMVMLSVNIGILIGYILGTYLAYHLIPLIVFICPLCYFILVFIFIRDSPMHLIHKCNFAAAEQSFRYYRNIKEEEESLSMMAIGEFNNIKDTLTNDDNKPHKVVLKDFFTPAAIKGYGMAAVIVIANQFSGLFTMLNYMSDIFAMSGSSMDPNTSTIIIGSVQILGAYVSTILCDVFGRKILMLVSSGGVALSLTAFGFFTHFAGIYDLTDWGWVPVAIMSMDIFLGNIGLISCLFVLMVEMFPLKIRARATSIAIVVCSSLVFLMLNIFPLCMAKWGLPATLWSCAGITAICFLCFLFFLKETKGKSMLDD</sequence>
<feature type="domain" description="Major facilitator superfamily (MFS) profile" evidence="9">
    <location>
        <begin position="23"/>
        <end position="458"/>
    </location>
</feature>
<feature type="transmembrane region" description="Helical" evidence="8">
    <location>
        <begin position="118"/>
        <end position="140"/>
    </location>
</feature>
<dbReference type="Proteomes" id="UP000001070">
    <property type="component" value="Unassembled WGS sequence"/>
</dbReference>
<feature type="transmembrane region" description="Helical" evidence="8">
    <location>
        <begin position="64"/>
        <end position="86"/>
    </location>
</feature>
<evidence type="ECO:0000256" key="4">
    <source>
        <dbReference type="ARBA" id="ARBA00022597"/>
    </source>
</evidence>
<dbReference type="PROSITE" id="PS00217">
    <property type="entry name" value="SUGAR_TRANSPORT_2"/>
    <property type="match status" value="1"/>
</dbReference>
<feature type="transmembrane region" description="Helical" evidence="8">
    <location>
        <begin position="21"/>
        <end position="41"/>
    </location>
</feature>
<dbReference type="PhylomeDB" id="B4J2Z6"/>
<dbReference type="OMA" id="QIICNVV"/>
<name>B4J2Z6_DROGR</name>
<proteinExistence type="predicted"/>
<evidence type="ECO:0000313" key="10">
    <source>
        <dbReference type="EMBL" id="EDV97166.1"/>
    </source>
</evidence>
<feature type="transmembrane region" description="Helical" evidence="8">
    <location>
        <begin position="152"/>
        <end position="170"/>
    </location>
</feature>
<dbReference type="InterPro" id="IPR036259">
    <property type="entry name" value="MFS_trans_sf"/>
</dbReference>
<organism evidence="11">
    <name type="scientific">Drosophila grimshawi</name>
    <name type="common">Hawaiian fruit fly</name>
    <name type="synonym">Idiomyia grimshawi</name>
    <dbReference type="NCBI Taxonomy" id="7222"/>
    <lineage>
        <taxon>Eukaryota</taxon>
        <taxon>Metazoa</taxon>
        <taxon>Ecdysozoa</taxon>
        <taxon>Arthropoda</taxon>
        <taxon>Hexapoda</taxon>
        <taxon>Insecta</taxon>
        <taxon>Pterygota</taxon>
        <taxon>Neoptera</taxon>
        <taxon>Endopterygota</taxon>
        <taxon>Diptera</taxon>
        <taxon>Brachycera</taxon>
        <taxon>Muscomorpha</taxon>
        <taxon>Ephydroidea</taxon>
        <taxon>Drosophilidae</taxon>
        <taxon>Drosophila</taxon>
        <taxon>Hawaiian Drosophila</taxon>
    </lineage>
</organism>
<dbReference type="PROSITE" id="PS50850">
    <property type="entry name" value="MFS"/>
    <property type="match status" value="1"/>
</dbReference>
<dbReference type="PANTHER" id="PTHR48021:SF33">
    <property type="entry name" value="AT22075P-RELATED"/>
    <property type="match status" value="1"/>
</dbReference>
<evidence type="ECO:0000256" key="5">
    <source>
        <dbReference type="ARBA" id="ARBA00022692"/>
    </source>
</evidence>
<feature type="transmembrane region" description="Helical" evidence="8">
    <location>
        <begin position="435"/>
        <end position="454"/>
    </location>
</feature>
<gene>
    <name evidence="10" type="primary">Dgri\GH14820</name>
    <name evidence="10" type="ORF">Dgri_GH14820</name>
</gene>
<feature type="transmembrane region" description="Helical" evidence="8">
    <location>
        <begin position="309"/>
        <end position="327"/>
    </location>
</feature>
<feature type="transmembrane region" description="Helical" evidence="8">
    <location>
        <begin position="404"/>
        <end position="423"/>
    </location>
</feature>
<keyword evidence="3" id="KW-1003">Cell membrane</keyword>
<dbReference type="SUPFAM" id="SSF103473">
    <property type="entry name" value="MFS general substrate transporter"/>
    <property type="match status" value="1"/>
</dbReference>
<reference evidence="10 11" key="1">
    <citation type="journal article" date="2007" name="Nature">
        <title>Evolution of genes and genomes on the Drosophila phylogeny.</title>
        <authorList>
            <consortium name="Drosophila 12 Genomes Consortium"/>
            <person name="Clark A.G."/>
            <person name="Eisen M.B."/>
            <person name="Smith D.R."/>
            <person name="Bergman C.M."/>
            <person name="Oliver B."/>
            <person name="Markow T.A."/>
            <person name="Kaufman T.C."/>
            <person name="Kellis M."/>
            <person name="Gelbart W."/>
            <person name="Iyer V.N."/>
            <person name="Pollard D.A."/>
            <person name="Sackton T.B."/>
            <person name="Larracuente A.M."/>
            <person name="Singh N.D."/>
            <person name="Abad J.P."/>
            <person name="Abt D.N."/>
            <person name="Adryan B."/>
            <person name="Aguade M."/>
            <person name="Akashi H."/>
            <person name="Anderson W.W."/>
            <person name="Aquadro C.F."/>
            <person name="Ardell D.H."/>
            <person name="Arguello R."/>
            <person name="Artieri C.G."/>
            <person name="Barbash D.A."/>
            <person name="Barker D."/>
            <person name="Barsanti P."/>
            <person name="Batterham P."/>
            <person name="Batzoglou S."/>
            <person name="Begun D."/>
            <person name="Bhutkar A."/>
            <person name="Blanco E."/>
            <person name="Bosak S.A."/>
            <person name="Bradley R.K."/>
            <person name="Brand A.D."/>
            <person name="Brent M.R."/>
            <person name="Brooks A.N."/>
            <person name="Brown R.H."/>
            <person name="Butlin R.K."/>
            <person name="Caggese C."/>
            <person name="Calvi B.R."/>
            <person name="Bernardo de Carvalho A."/>
            <person name="Caspi A."/>
            <person name="Castrezana S."/>
            <person name="Celniker S.E."/>
            <person name="Chang J.L."/>
            <person name="Chapple C."/>
            <person name="Chatterji S."/>
            <person name="Chinwalla A."/>
            <person name="Civetta A."/>
            <person name="Clifton S.W."/>
            <person name="Comeron J.M."/>
            <person name="Costello J.C."/>
            <person name="Coyne J.A."/>
            <person name="Daub J."/>
            <person name="David R.G."/>
            <person name="Delcher A.L."/>
            <person name="Delehaunty K."/>
            <person name="Do C.B."/>
            <person name="Ebling H."/>
            <person name="Edwards K."/>
            <person name="Eickbush T."/>
            <person name="Evans J.D."/>
            <person name="Filipski A."/>
            <person name="Findeiss S."/>
            <person name="Freyhult E."/>
            <person name="Fulton L."/>
            <person name="Fulton R."/>
            <person name="Garcia A.C."/>
            <person name="Gardiner A."/>
            <person name="Garfield D.A."/>
            <person name="Garvin B.E."/>
            <person name="Gibson G."/>
            <person name="Gilbert D."/>
            <person name="Gnerre S."/>
            <person name="Godfrey J."/>
            <person name="Good R."/>
            <person name="Gotea V."/>
            <person name="Gravely B."/>
            <person name="Greenberg A.J."/>
            <person name="Griffiths-Jones S."/>
            <person name="Gross S."/>
            <person name="Guigo R."/>
            <person name="Gustafson E.A."/>
            <person name="Haerty W."/>
            <person name="Hahn M.W."/>
            <person name="Halligan D.L."/>
            <person name="Halpern A.L."/>
            <person name="Halter G.M."/>
            <person name="Han M.V."/>
            <person name="Heger A."/>
            <person name="Hillier L."/>
            <person name="Hinrichs A.S."/>
            <person name="Holmes I."/>
            <person name="Hoskins R.A."/>
            <person name="Hubisz M.J."/>
            <person name="Hultmark D."/>
            <person name="Huntley M.A."/>
            <person name="Jaffe D.B."/>
            <person name="Jagadeeshan S."/>
            <person name="Jeck W.R."/>
            <person name="Johnson J."/>
            <person name="Jones C.D."/>
            <person name="Jordan W.C."/>
            <person name="Karpen G.H."/>
            <person name="Kataoka E."/>
            <person name="Keightley P.D."/>
            <person name="Kheradpour P."/>
            <person name="Kirkness E.F."/>
            <person name="Koerich L.B."/>
            <person name="Kristiansen K."/>
            <person name="Kudrna D."/>
            <person name="Kulathinal R.J."/>
            <person name="Kumar S."/>
            <person name="Kwok R."/>
            <person name="Lander E."/>
            <person name="Langley C.H."/>
            <person name="Lapoint R."/>
            <person name="Lazzaro B.P."/>
            <person name="Lee S.J."/>
            <person name="Levesque L."/>
            <person name="Li R."/>
            <person name="Lin C.F."/>
            <person name="Lin M.F."/>
            <person name="Lindblad-Toh K."/>
            <person name="Llopart A."/>
            <person name="Long M."/>
            <person name="Low L."/>
            <person name="Lozovsky E."/>
            <person name="Lu J."/>
            <person name="Luo M."/>
            <person name="Machado C.A."/>
            <person name="Makalowski W."/>
            <person name="Marzo M."/>
            <person name="Matsuda M."/>
            <person name="Matzkin L."/>
            <person name="McAllister B."/>
            <person name="McBride C.S."/>
            <person name="McKernan B."/>
            <person name="McKernan K."/>
            <person name="Mendez-Lago M."/>
            <person name="Minx P."/>
            <person name="Mollenhauer M.U."/>
            <person name="Montooth K."/>
            <person name="Mount S.M."/>
            <person name="Mu X."/>
            <person name="Myers E."/>
            <person name="Negre B."/>
            <person name="Newfeld S."/>
            <person name="Nielsen R."/>
            <person name="Noor M.A."/>
            <person name="O'Grady P."/>
            <person name="Pachter L."/>
            <person name="Papaceit M."/>
            <person name="Parisi M.J."/>
            <person name="Parisi M."/>
            <person name="Parts L."/>
            <person name="Pedersen J.S."/>
            <person name="Pesole G."/>
            <person name="Phillippy A.M."/>
            <person name="Ponting C.P."/>
            <person name="Pop M."/>
            <person name="Porcelli D."/>
            <person name="Powell J.R."/>
            <person name="Prohaska S."/>
            <person name="Pruitt K."/>
            <person name="Puig M."/>
            <person name="Quesneville H."/>
            <person name="Ram K.R."/>
            <person name="Rand D."/>
            <person name="Rasmussen M.D."/>
            <person name="Reed L.K."/>
            <person name="Reenan R."/>
            <person name="Reily A."/>
            <person name="Remington K.A."/>
            <person name="Rieger T.T."/>
            <person name="Ritchie M.G."/>
            <person name="Robin C."/>
            <person name="Rogers Y.H."/>
            <person name="Rohde C."/>
            <person name="Rozas J."/>
            <person name="Rubenfield M.J."/>
            <person name="Ruiz A."/>
            <person name="Russo S."/>
            <person name="Salzberg S.L."/>
            <person name="Sanchez-Gracia A."/>
            <person name="Saranga D.J."/>
            <person name="Sato H."/>
            <person name="Schaeffer S.W."/>
            <person name="Schatz M.C."/>
            <person name="Schlenke T."/>
            <person name="Schwartz R."/>
            <person name="Segarra C."/>
            <person name="Singh R.S."/>
            <person name="Sirot L."/>
            <person name="Sirota M."/>
            <person name="Sisneros N.B."/>
            <person name="Smith C.D."/>
            <person name="Smith T.F."/>
            <person name="Spieth J."/>
            <person name="Stage D.E."/>
            <person name="Stark A."/>
            <person name="Stephan W."/>
            <person name="Strausberg R.L."/>
            <person name="Strempel S."/>
            <person name="Sturgill D."/>
            <person name="Sutton G."/>
            <person name="Sutton G.G."/>
            <person name="Tao W."/>
            <person name="Teichmann S."/>
            <person name="Tobari Y.N."/>
            <person name="Tomimura Y."/>
            <person name="Tsolas J.M."/>
            <person name="Valente V.L."/>
            <person name="Venter E."/>
            <person name="Venter J.C."/>
            <person name="Vicario S."/>
            <person name="Vieira F.G."/>
            <person name="Vilella A.J."/>
            <person name="Villasante A."/>
            <person name="Walenz B."/>
            <person name="Wang J."/>
            <person name="Wasserman M."/>
            <person name="Watts T."/>
            <person name="Wilson D."/>
            <person name="Wilson R.K."/>
            <person name="Wing R.A."/>
            <person name="Wolfner M.F."/>
            <person name="Wong A."/>
            <person name="Wong G.K."/>
            <person name="Wu C.I."/>
            <person name="Wu G."/>
            <person name="Yamamoto D."/>
            <person name="Yang H.P."/>
            <person name="Yang S.P."/>
            <person name="Yorke J.A."/>
            <person name="Yoshida K."/>
            <person name="Zdobnov E."/>
            <person name="Zhang P."/>
            <person name="Zhang Y."/>
            <person name="Zimin A.V."/>
            <person name="Baldwin J."/>
            <person name="Abdouelleil A."/>
            <person name="Abdulkadir J."/>
            <person name="Abebe A."/>
            <person name="Abera B."/>
            <person name="Abreu J."/>
            <person name="Acer S.C."/>
            <person name="Aftuck L."/>
            <person name="Alexander A."/>
            <person name="An P."/>
            <person name="Anderson E."/>
            <person name="Anderson S."/>
            <person name="Arachi H."/>
            <person name="Azer M."/>
            <person name="Bachantsang P."/>
            <person name="Barry A."/>
            <person name="Bayul T."/>
            <person name="Berlin A."/>
            <person name="Bessette D."/>
            <person name="Bloom T."/>
            <person name="Blye J."/>
            <person name="Boguslavskiy L."/>
            <person name="Bonnet C."/>
            <person name="Boukhgalter B."/>
            <person name="Bourzgui I."/>
            <person name="Brown A."/>
            <person name="Cahill P."/>
            <person name="Channer S."/>
            <person name="Cheshatsang Y."/>
            <person name="Chuda L."/>
            <person name="Citroen M."/>
            <person name="Collymore A."/>
            <person name="Cooke P."/>
            <person name="Costello M."/>
            <person name="D'Aco K."/>
            <person name="Daza R."/>
            <person name="De Haan G."/>
            <person name="DeGray S."/>
            <person name="DeMaso C."/>
            <person name="Dhargay N."/>
            <person name="Dooley K."/>
            <person name="Dooley E."/>
            <person name="Doricent M."/>
            <person name="Dorje P."/>
            <person name="Dorjee K."/>
            <person name="Dupes A."/>
            <person name="Elong R."/>
            <person name="Falk J."/>
            <person name="Farina A."/>
            <person name="Faro S."/>
            <person name="Ferguson D."/>
            <person name="Fisher S."/>
            <person name="Foley C.D."/>
            <person name="Franke A."/>
            <person name="Friedrich D."/>
            <person name="Gadbois L."/>
            <person name="Gearin G."/>
            <person name="Gearin C.R."/>
            <person name="Giannoukos G."/>
            <person name="Goode T."/>
            <person name="Graham J."/>
            <person name="Grandbois E."/>
            <person name="Grewal S."/>
            <person name="Gyaltsen K."/>
            <person name="Hafez N."/>
            <person name="Hagos B."/>
            <person name="Hall J."/>
            <person name="Henson C."/>
            <person name="Hollinger A."/>
            <person name="Honan T."/>
            <person name="Huard M.D."/>
            <person name="Hughes L."/>
            <person name="Hurhula B."/>
            <person name="Husby M.E."/>
            <person name="Kamat A."/>
            <person name="Kanga B."/>
            <person name="Kashin S."/>
            <person name="Khazanovich D."/>
            <person name="Kisner P."/>
            <person name="Lance K."/>
            <person name="Lara M."/>
            <person name="Lee W."/>
            <person name="Lennon N."/>
            <person name="Letendre F."/>
            <person name="LeVine R."/>
            <person name="Lipovsky A."/>
            <person name="Liu X."/>
            <person name="Liu J."/>
            <person name="Liu S."/>
            <person name="Lokyitsang T."/>
            <person name="Lokyitsang Y."/>
            <person name="Lubonja R."/>
            <person name="Lui A."/>
            <person name="MacDonald P."/>
            <person name="Magnisalis V."/>
            <person name="Maru K."/>
            <person name="Matthews C."/>
            <person name="McCusker W."/>
            <person name="McDonough S."/>
            <person name="Mehta T."/>
            <person name="Meldrim J."/>
            <person name="Meneus L."/>
            <person name="Mihai O."/>
            <person name="Mihalev A."/>
            <person name="Mihova T."/>
            <person name="Mittelman R."/>
            <person name="Mlenga V."/>
            <person name="Montmayeur A."/>
            <person name="Mulrain L."/>
            <person name="Navidi A."/>
            <person name="Naylor J."/>
            <person name="Negash T."/>
            <person name="Nguyen T."/>
            <person name="Nguyen N."/>
            <person name="Nicol R."/>
            <person name="Norbu C."/>
            <person name="Norbu N."/>
            <person name="Novod N."/>
            <person name="O'Neill B."/>
            <person name="Osman S."/>
            <person name="Markiewicz E."/>
            <person name="Oyono O.L."/>
            <person name="Patti C."/>
            <person name="Phunkhang P."/>
            <person name="Pierre F."/>
            <person name="Priest M."/>
            <person name="Raghuraman S."/>
            <person name="Rege F."/>
            <person name="Reyes R."/>
            <person name="Rise C."/>
            <person name="Rogov P."/>
            <person name="Ross K."/>
            <person name="Ryan E."/>
            <person name="Settipalli S."/>
            <person name="Shea T."/>
            <person name="Sherpa N."/>
            <person name="Shi L."/>
            <person name="Shih D."/>
            <person name="Sparrow T."/>
            <person name="Spaulding J."/>
            <person name="Stalker J."/>
            <person name="Stange-Thomann N."/>
            <person name="Stavropoulos S."/>
            <person name="Stone C."/>
            <person name="Strader C."/>
            <person name="Tesfaye S."/>
            <person name="Thomson T."/>
            <person name="Thoulutsang Y."/>
            <person name="Thoulutsang D."/>
            <person name="Topham K."/>
            <person name="Topping I."/>
            <person name="Tsamla T."/>
            <person name="Vassiliev H."/>
            <person name="Vo A."/>
            <person name="Wangchuk T."/>
            <person name="Wangdi T."/>
            <person name="Weiand M."/>
            <person name="Wilkinson J."/>
            <person name="Wilson A."/>
            <person name="Yadav S."/>
            <person name="Young G."/>
            <person name="Yu Q."/>
            <person name="Zembek L."/>
            <person name="Zhong D."/>
            <person name="Zimmer A."/>
            <person name="Zwirko Z."/>
            <person name="Jaffe D.B."/>
            <person name="Alvarez P."/>
            <person name="Brockman W."/>
            <person name="Butler J."/>
            <person name="Chin C."/>
            <person name="Gnerre S."/>
            <person name="Grabherr M."/>
            <person name="Kleber M."/>
            <person name="Mauceli E."/>
            <person name="MacCallum I."/>
        </authorList>
    </citation>
    <scope>NUCLEOTIDE SEQUENCE [LARGE SCALE GENOMIC DNA]</scope>
    <source>
        <strain evidence="11">Tucson 15287-2541.00</strain>
    </source>
</reference>
<evidence type="ECO:0000256" key="1">
    <source>
        <dbReference type="ARBA" id="ARBA00004651"/>
    </source>
</evidence>
<dbReference type="InterPro" id="IPR005828">
    <property type="entry name" value="MFS_sugar_transport-like"/>
</dbReference>
<evidence type="ECO:0000313" key="11">
    <source>
        <dbReference type="Proteomes" id="UP000001070"/>
    </source>
</evidence>
<dbReference type="EMBL" id="CH916366">
    <property type="protein sequence ID" value="EDV97166.1"/>
    <property type="molecule type" value="Genomic_DNA"/>
</dbReference>
<dbReference type="InParanoid" id="B4J2Z6"/>
<dbReference type="KEGG" id="dgr:6558327"/>
<keyword evidence="6 8" id="KW-1133">Transmembrane helix</keyword>
<keyword evidence="7 8" id="KW-0472">Membrane</keyword>
<evidence type="ECO:0000256" key="8">
    <source>
        <dbReference type="SAM" id="Phobius"/>
    </source>
</evidence>
<dbReference type="FunFam" id="1.20.1250.20:FF:000218">
    <property type="entry name" value="facilitated trehalose transporter Tret1"/>
    <property type="match status" value="1"/>
</dbReference>
<dbReference type="InterPro" id="IPR005829">
    <property type="entry name" value="Sugar_transporter_CS"/>
</dbReference>
<evidence type="ECO:0000256" key="7">
    <source>
        <dbReference type="ARBA" id="ARBA00023136"/>
    </source>
</evidence>
<evidence type="ECO:0000256" key="3">
    <source>
        <dbReference type="ARBA" id="ARBA00022475"/>
    </source>
</evidence>